<evidence type="ECO:0000313" key="7">
    <source>
        <dbReference type="Proteomes" id="UP001595817"/>
    </source>
</evidence>
<dbReference type="EC" id="2.1.1.-" evidence="4"/>
<keyword evidence="1 4" id="KW-0489">Methyltransferase</keyword>
<dbReference type="CDD" id="cd02440">
    <property type="entry name" value="AdoMet_MTases"/>
    <property type="match status" value="1"/>
</dbReference>
<evidence type="ECO:0000256" key="4">
    <source>
        <dbReference type="HAMAP-Rule" id="MF_02100"/>
    </source>
</evidence>
<keyword evidence="2 4" id="KW-0808">Transferase</keyword>
<dbReference type="InterPro" id="IPR023553">
    <property type="entry name" value="Uncharacterised_MeTfrase_YrrT"/>
</dbReference>
<name>A0ABV8X3C5_9LACT</name>
<organism evidence="6 7">
    <name type="scientific">Chungangia koreensis</name>
    <dbReference type="NCBI Taxonomy" id="752657"/>
    <lineage>
        <taxon>Bacteria</taxon>
        <taxon>Bacillati</taxon>
        <taxon>Bacillota</taxon>
        <taxon>Bacilli</taxon>
        <taxon>Lactobacillales</taxon>
        <taxon>Chungangia</taxon>
    </lineage>
</organism>
<dbReference type="Gene3D" id="3.40.50.150">
    <property type="entry name" value="Vaccinia Virus protein VP39"/>
    <property type="match status" value="1"/>
</dbReference>
<feature type="binding site" evidence="4">
    <location>
        <position position="74"/>
    </location>
    <ligand>
        <name>S-adenosyl-L-methionine</name>
        <dbReference type="ChEBI" id="CHEBI:59789"/>
    </ligand>
</feature>
<keyword evidence="3 4" id="KW-0949">S-adenosyl-L-methionine</keyword>
<protein>
    <recommendedName>
        <fullName evidence="4">Uncharacterized methyltransferase ACFOZY_08340</fullName>
        <ecNumber evidence="4">2.1.1.-</ecNumber>
    </recommendedName>
</protein>
<reference evidence="7" key="1">
    <citation type="journal article" date="2019" name="Int. J. Syst. Evol. Microbiol.">
        <title>The Global Catalogue of Microorganisms (GCM) 10K type strain sequencing project: providing services to taxonomists for standard genome sequencing and annotation.</title>
        <authorList>
            <consortium name="The Broad Institute Genomics Platform"/>
            <consortium name="The Broad Institute Genome Sequencing Center for Infectious Disease"/>
            <person name="Wu L."/>
            <person name="Ma J."/>
        </authorList>
    </citation>
    <scope>NUCLEOTIDE SEQUENCE [LARGE SCALE GENOMIC DNA]</scope>
    <source>
        <strain evidence="7">CCUG 59778</strain>
    </source>
</reference>
<dbReference type="GO" id="GO:0032259">
    <property type="term" value="P:methylation"/>
    <property type="evidence" value="ECO:0007669"/>
    <property type="project" value="UniProtKB-KW"/>
</dbReference>
<dbReference type="GO" id="GO:0008168">
    <property type="term" value="F:methyltransferase activity"/>
    <property type="evidence" value="ECO:0007669"/>
    <property type="project" value="UniProtKB-KW"/>
</dbReference>
<feature type="binding site" evidence="4">
    <location>
        <position position="54"/>
    </location>
    <ligand>
        <name>S-adenosyl-L-methionine</name>
        <dbReference type="ChEBI" id="CHEBI:59789"/>
    </ligand>
</feature>
<dbReference type="InterPro" id="IPR029063">
    <property type="entry name" value="SAM-dependent_MTases_sf"/>
</dbReference>
<dbReference type="PANTHER" id="PTHR43861">
    <property type="entry name" value="TRANS-ACONITATE 2-METHYLTRANSFERASE-RELATED"/>
    <property type="match status" value="1"/>
</dbReference>
<evidence type="ECO:0000256" key="2">
    <source>
        <dbReference type="ARBA" id="ARBA00022679"/>
    </source>
</evidence>
<comment type="similarity">
    <text evidence="4">Belongs to the methyltransferase superfamily. YrrT family.</text>
</comment>
<evidence type="ECO:0000313" key="6">
    <source>
        <dbReference type="EMBL" id="MFC4410431.1"/>
    </source>
</evidence>
<dbReference type="Proteomes" id="UP001595817">
    <property type="component" value="Unassembled WGS sequence"/>
</dbReference>
<feature type="domain" description="Methyltransferase" evidence="5">
    <location>
        <begin position="50"/>
        <end position="138"/>
    </location>
</feature>
<sequence>MGREFIDIFDDWSAENYEASISGKDPEYRDVFESYDSILKEVADRVSGKVIEFGTGTGNLTAKLIKNADVTGIEPNTVMRSLTAERFPQIELVDGDLLDFPKPSHVDAFVSSYVFHHLNDEEKGRALLIYAGHLSSGGKVVFADTVFITEEAKQLQIEKERSRGYNQVAEDLEREYYTTVPILTGLFEAAGFSVEMTKMNEYVWLMDATKK</sequence>
<gene>
    <name evidence="6" type="ORF">ACFOZY_08340</name>
</gene>
<keyword evidence="7" id="KW-1185">Reference proteome</keyword>
<feature type="binding site" evidence="4">
    <location>
        <position position="96"/>
    </location>
    <ligand>
        <name>S-adenosyl-L-methionine</name>
        <dbReference type="ChEBI" id="CHEBI:59789"/>
    </ligand>
</feature>
<dbReference type="SUPFAM" id="SSF53335">
    <property type="entry name" value="S-adenosyl-L-methionine-dependent methyltransferases"/>
    <property type="match status" value="1"/>
</dbReference>
<dbReference type="HAMAP" id="MF_02100">
    <property type="entry name" value="Methyltr_YrrT"/>
    <property type="match status" value="1"/>
</dbReference>
<dbReference type="EMBL" id="JBHSEC010000014">
    <property type="protein sequence ID" value="MFC4410431.1"/>
    <property type="molecule type" value="Genomic_DNA"/>
</dbReference>
<accession>A0ABV8X3C5</accession>
<evidence type="ECO:0000256" key="3">
    <source>
        <dbReference type="ARBA" id="ARBA00022691"/>
    </source>
</evidence>
<comment type="function">
    <text evidence="4">Could be a S-adenosyl-L-methionine-dependent methyltransferase.</text>
</comment>
<dbReference type="InterPro" id="IPR041698">
    <property type="entry name" value="Methyltransf_25"/>
</dbReference>
<evidence type="ECO:0000259" key="5">
    <source>
        <dbReference type="Pfam" id="PF13649"/>
    </source>
</evidence>
<dbReference type="Pfam" id="PF13649">
    <property type="entry name" value="Methyltransf_25"/>
    <property type="match status" value="1"/>
</dbReference>
<dbReference type="RefSeq" id="WP_378154258.1">
    <property type="nucleotide sequence ID" value="NZ_JBHSEC010000014.1"/>
</dbReference>
<proteinExistence type="inferred from homology"/>
<evidence type="ECO:0000256" key="1">
    <source>
        <dbReference type="ARBA" id="ARBA00022603"/>
    </source>
</evidence>
<comment type="caution">
    <text evidence="6">The sequence shown here is derived from an EMBL/GenBank/DDBJ whole genome shotgun (WGS) entry which is preliminary data.</text>
</comment>